<dbReference type="Gene3D" id="3.40.630.30">
    <property type="match status" value="1"/>
</dbReference>
<reference evidence="5 6" key="1">
    <citation type="submission" date="2020-07" db="EMBL/GenBank/DDBJ databases">
        <authorList>
            <person name="Feng H."/>
        </authorList>
    </citation>
    <scope>NUCLEOTIDE SEQUENCE [LARGE SCALE GENOMIC DNA]</scope>
    <source>
        <strain evidence="6">s-10</strain>
    </source>
</reference>
<proteinExistence type="inferred from homology"/>
<evidence type="ECO:0000256" key="2">
    <source>
        <dbReference type="ARBA" id="ARBA00023315"/>
    </source>
</evidence>
<dbReference type="GO" id="GO:0008999">
    <property type="term" value="F:protein-N-terminal-alanine acetyltransferase activity"/>
    <property type="evidence" value="ECO:0007669"/>
    <property type="project" value="TreeGrafter"/>
</dbReference>
<dbReference type="AlphaFoldDB" id="A0A7W2A856"/>
<evidence type="ECO:0000313" key="6">
    <source>
        <dbReference type="Proteomes" id="UP000535491"/>
    </source>
</evidence>
<dbReference type="SUPFAM" id="SSF55729">
    <property type="entry name" value="Acyl-CoA N-acyltransferases (Nat)"/>
    <property type="match status" value="1"/>
</dbReference>
<sequence>MDVESLLELRIRNRDFLRPYEPVVPDSHFTLQAQREVIERGVHQWENGEGYAFGIFLAETDQLIGRVHLSNAVRRAWQNCTIGYFMDQEQNGRGLMSEAVRLAVQFAFQEAGLHRIEAAVMPGNTGSIRVLEKAGFQYIGLSRYHLRIHGVWEDHKLYAITRGCGK</sequence>
<dbReference type="PANTHER" id="PTHR43792:SF8">
    <property type="entry name" value="[RIBOSOMAL PROTEIN US5]-ALANINE N-ACETYLTRANSFERASE"/>
    <property type="match status" value="1"/>
</dbReference>
<dbReference type="InterPro" id="IPR016181">
    <property type="entry name" value="Acyl_CoA_acyltransferase"/>
</dbReference>
<dbReference type="Pfam" id="PF13302">
    <property type="entry name" value="Acetyltransf_3"/>
    <property type="match status" value="1"/>
</dbReference>
<dbReference type="GO" id="GO:0005737">
    <property type="term" value="C:cytoplasm"/>
    <property type="evidence" value="ECO:0007669"/>
    <property type="project" value="TreeGrafter"/>
</dbReference>
<comment type="caution">
    <text evidence="5">The sequence shown here is derived from an EMBL/GenBank/DDBJ whole genome shotgun (WGS) entry which is preliminary data.</text>
</comment>
<protein>
    <submittedName>
        <fullName evidence="5">GNAT family N-acetyltransferase</fullName>
    </submittedName>
</protein>
<dbReference type="PROSITE" id="PS51186">
    <property type="entry name" value="GNAT"/>
    <property type="match status" value="1"/>
</dbReference>
<gene>
    <name evidence="5" type="ORF">H1191_05875</name>
</gene>
<accession>A0A7W2A856</accession>
<organism evidence="5 6">
    <name type="scientific">Paenactinomyces guangxiensis</name>
    <dbReference type="NCBI Taxonomy" id="1490290"/>
    <lineage>
        <taxon>Bacteria</taxon>
        <taxon>Bacillati</taxon>
        <taxon>Bacillota</taxon>
        <taxon>Bacilli</taxon>
        <taxon>Bacillales</taxon>
        <taxon>Thermoactinomycetaceae</taxon>
        <taxon>Paenactinomyces</taxon>
    </lineage>
</organism>
<dbReference type="InterPro" id="IPR000182">
    <property type="entry name" value="GNAT_dom"/>
</dbReference>
<evidence type="ECO:0000256" key="3">
    <source>
        <dbReference type="ARBA" id="ARBA00038502"/>
    </source>
</evidence>
<dbReference type="EMBL" id="JACEIQ010000004">
    <property type="protein sequence ID" value="MBA4493832.1"/>
    <property type="molecule type" value="Genomic_DNA"/>
</dbReference>
<keyword evidence="2" id="KW-0012">Acyltransferase</keyword>
<dbReference type="InterPro" id="IPR051531">
    <property type="entry name" value="N-acetyltransferase"/>
</dbReference>
<keyword evidence="1 5" id="KW-0808">Transferase</keyword>
<dbReference type="PANTHER" id="PTHR43792">
    <property type="entry name" value="GNAT FAMILY, PUTATIVE (AFU_ORTHOLOGUE AFUA_3G00765)-RELATED-RELATED"/>
    <property type="match status" value="1"/>
</dbReference>
<evidence type="ECO:0000259" key="4">
    <source>
        <dbReference type="PROSITE" id="PS51186"/>
    </source>
</evidence>
<name>A0A7W2A856_9BACL</name>
<dbReference type="Proteomes" id="UP000535491">
    <property type="component" value="Unassembled WGS sequence"/>
</dbReference>
<feature type="domain" description="N-acetyltransferase" evidence="4">
    <location>
        <begin position="1"/>
        <end position="158"/>
    </location>
</feature>
<keyword evidence="6" id="KW-1185">Reference proteome</keyword>
<comment type="similarity">
    <text evidence="3">Belongs to the acetyltransferase family. RimJ subfamily.</text>
</comment>
<evidence type="ECO:0000313" key="5">
    <source>
        <dbReference type="EMBL" id="MBA4493832.1"/>
    </source>
</evidence>
<evidence type="ECO:0000256" key="1">
    <source>
        <dbReference type="ARBA" id="ARBA00022679"/>
    </source>
</evidence>